<keyword evidence="1" id="KW-0732">Signal</keyword>
<comment type="caution">
    <text evidence="2">The sequence shown here is derived from an EMBL/GenBank/DDBJ whole genome shotgun (WGS) entry which is preliminary data.</text>
</comment>
<evidence type="ECO:0000313" key="4">
    <source>
        <dbReference type="Proteomes" id="UP000308768"/>
    </source>
</evidence>
<proteinExistence type="predicted"/>
<dbReference type="AlphaFoldDB" id="A0A4U0XR28"/>
<name>A0A4U0XR28_9PEZI</name>
<dbReference type="OrthoDB" id="3937708at2759"/>
<feature type="signal peptide" evidence="1">
    <location>
        <begin position="1"/>
        <end position="23"/>
    </location>
</feature>
<protein>
    <submittedName>
        <fullName evidence="2">Uncharacterized protein</fullName>
    </submittedName>
</protein>
<evidence type="ECO:0000256" key="1">
    <source>
        <dbReference type="SAM" id="SignalP"/>
    </source>
</evidence>
<feature type="chain" id="PRO_5036123976" evidence="1">
    <location>
        <begin position="24"/>
        <end position="403"/>
    </location>
</feature>
<reference evidence="2 4" key="1">
    <citation type="submission" date="2017-03" db="EMBL/GenBank/DDBJ databases">
        <title>Genomes of endolithic fungi from Antarctica.</title>
        <authorList>
            <person name="Coleine C."/>
            <person name="Masonjones S."/>
            <person name="Stajich J.E."/>
        </authorList>
    </citation>
    <scope>NUCLEOTIDE SEQUENCE [LARGE SCALE GENOMIC DNA]</scope>
    <source>
        <strain evidence="2 4">CCFEE 5187</strain>
    </source>
</reference>
<dbReference type="STRING" id="331657.A0A4U0XR28"/>
<gene>
    <name evidence="3" type="ORF">B0A49_00953</name>
    <name evidence="2" type="ORF">B0A49_03524</name>
</gene>
<accession>A0A4U0XR28</accession>
<sequence length="403" mass="43313">MYTRFGGFLPLAATALFASTSYAQMNRTDSPNSVCLSYGIDFVNGGSYFIDSKSNASFTTVSQFEGCNADTANVLLVDPTGTEYMCTDAPTQPDDVSQLSTCPISKSQMVSGVWSILLLGNNGNGNPFAYERDITLTVAPQTTTTITNTVTYSVTTTPNTTITVPSTVFVTTTFNATTTYVKPSATASQPVTITPKATTVTSTRVVTRTKHAWTKSQRIITSTETASCTVPPKPQRPDPTCHIVPTKIPLPTGLTIHTRRADRVINVADAKRRFQDAKARRNAMLEERDLVGRAADAPVITVTASVAVNYTTSFTAATTTFTSYALTTSAISTTLSPPTIYSGIYTATITGPTPTKTAKTVSYTTTTVTKTLYAEWTYTTTVTPTASITACRRRGGHWDLKRN</sequence>
<evidence type="ECO:0000313" key="2">
    <source>
        <dbReference type="EMBL" id="TKA78068.1"/>
    </source>
</evidence>
<dbReference type="Proteomes" id="UP000308768">
    <property type="component" value="Unassembled WGS sequence"/>
</dbReference>
<dbReference type="EMBL" id="NAJN01000158">
    <property type="protein sequence ID" value="TKA78068.1"/>
    <property type="molecule type" value="Genomic_DNA"/>
</dbReference>
<organism evidence="2 4">
    <name type="scientific">Cryomyces minteri</name>
    <dbReference type="NCBI Taxonomy" id="331657"/>
    <lineage>
        <taxon>Eukaryota</taxon>
        <taxon>Fungi</taxon>
        <taxon>Dikarya</taxon>
        <taxon>Ascomycota</taxon>
        <taxon>Pezizomycotina</taxon>
        <taxon>Dothideomycetes</taxon>
        <taxon>Dothideomycetes incertae sedis</taxon>
        <taxon>Cryomyces</taxon>
    </lineage>
</organism>
<keyword evidence="4" id="KW-1185">Reference proteome</keyword>
<evidence type="ECO:0000313" key="3">
    <source>
        <dbReference type="EMBL" id="TKA80940.1"/>
    </source>
</evidence>
<dbReference type="EMBL" id="NAJN01000041">
    <property type="protein sequence ID" value="TKA80940.1"/>
    <property type="molecule type" value="Genomic_DNA"/>
</dbReference>